<accession>A0AAV9UGE4</accession>
<gene>
    <name evidence="7" type="ORF">TWF730_001767</name>
</gene>
<name>A0AAV9UGE4_9PEZI</name>
<evidence type="ECO:0008006" key="9">
    <source>
        <dbReference type="Google" id="ProtNLM"/>
    </source>
</evidence>
<proteinExistence type="predicted"/>
<dbReference type="PANTHER" id="PTHR43872">
    <property type="entry name" value="MONOOXYGENASE, PUTATIVE (AFU_ORTHOLOGUE AFUA_8G02570)-RELATED"/>
    <property type="match status" value="1"/>
</dbReference>
<keyword evidence="4" id="KW-0521">NADP</keyword>
<dbReference type="GO" id="GO:0004497">
    <property type="term" value="F:monooxygenase activity"/>
    <property type="evidence" value="ECO:0007669"/>
    <property type="project" value="UniProtKB-KW"/>
</dbReference>
<evidence type="ECO:0000256" key="3">
    <source>
        <dbReference type="ARBA" id="ARBA00022827"/>
    </source>
</evidence>
<dbReference type="InterPro" id="IPR036188">
    <property type="entry name" value="FAD/NAD-bd_sf"/>
</dbReference>
<sequence>MEEMFDIVIVGAGLAGVGAAYRVQTMLPNKRFTVLEARGQIGGTWDLFKYPGIRSDSDLTTYGFPFAPWSKERQIASGSEIVNYIRNTVLECGLEDKIRIGHRVLVAEWSSERKKWALKVLVNSKSEVTIYANFIMWASGYYDQLRGLDTIIPGIEKFEGTVAHPQFWPENLDYSDKQVVIIGSGATAITLLPTMSKTAEHVTMLQRSPSYVLTIPTVAVEDQILRKYLPSWISSRLIRWKYLLLPRLTMEFCKYFPGIVRAGMRKFTTSQLPAHIPHDPHFEPRYNMGEQRICLAPDGDFFECLRTKKAVVVTDTIKTVTAHGIELESGNRLAADIIVTATGLKIQLFGGAEIRVDGELVKICDKYAWNGTMLQDVPNASLLIGYTSTSWTLGVDIMTQLVIKLMGVMEKRGADVITPRLDPTMVVNPAQLLDITSTYVKAAVGSTPKAGDRGPWRRRAGYYEDCLKVMFGDITEELVFE</sequence>
<keyword evidence="5" id="KW-0560">Oxidoreductase</keyword>
<dbReference type="PANTHER" id="PTHR43872:SF1">
    <property type="entry name" value="MONOOXYGENASE, PUTATIVE (AFU_ORTHOLOGUE AFUA_8G02570)-RELATED"/>
    <property type="match status" value="1"/>
</dbReference>
<evidence type="ECO:0000256" key="6">
    <source>
        <dbReference type="ARBA" id="ARBA00023033"/>
    </source>
</evidence>
<protein>
    <recommendedName>
        <fullName evidence="9">Flavin-containing monooxygenase</fullName>
    </recommendedName>
</protein>
<dbReference type="Proteomes" id="UP001373714">
    <property type="component" value="Unassembled WGS sequence"/>
</dbReference>
<dbReference type="SUPFAM" id="SSF51905">
    <property type="entry name" value="FAD/NAD(P)-binding domain"/>
    <property type="match status" value="1"/>
</dbReference>
<dbReference type="EMBL" id="JAVHNS010000011">
    <property type="protein sequence ID" value="KAK6339990.1"/>
    <property type="molecule type" value="Genomic_DNA"/>
</dbReference>
<dbReference type="Pfam" id="PF13738">
    <property type="entry name" value="Pyr_redox_3"/>
    <property type="match status" value="1"/>
</dbReference>
<evidence type="ECO:0000313" key="7">
    <source>
        <dbReference type="EMBL" id="KAK6339990.1"/>
    </source>
</evidence>
<keyword evidence="6" id="KW-0503">Monooxygenase</keyword>
<comment type="caution">
    <text evidence="7">The sequence shown here is derived from an EMBL/GenBank/DDBJ whole genome shotgun (WGS) entry which is preliminary data.</text>
</comment>
<dbReference type="AlphaFoldDB" id="A0AAV9UGE4"/>
<evidence type="ECO:0000313" key="8">
    <source>
        <dbReference type="Proteomes" id="UP001373714"/>
    </source>
</evidence>
<reference evidence="7 8" key="1">
    <citation type="submission" date="2019-10" db="EMBL/GenBank/DDBJ databases">
        <authorList>
            <person name="Palmer J.M."/>
        </authorList>
    </citation>
    <scope>NUCLEOTIDE SEQUENCE [LARGE SCALE GENOMIC DNA]</scope>
    <source>
        <strain evidence="7 8">TWF730</strain>
    </source>
</reference>
<evidence type="ECO:0000256" key="4">
    <source>
        <dbReference type="ARBA" id="ARBA00022857"/>
    </source>
</evidence>
<keyword evidence="2" id="KW-0285">Flavoprotein</keyword>
<evidence type="ECO:0000256" key="2">
    <source>
        <dbReference type="ARBA" id="ARBA00022630"/>
    </source>
</evidence>
<keyword evidence="3" id="KW-0274">FAD</keyword>
<organism evidence="7 8">
    <name type="scientific">Orbilia blumenaviensis</name>
    <dbReference type="NCBI Taxonomy" id="1796055"/>
    <lineage>
        <taxon>Eukaryota</taxon>
        <taxon>Fungi</taxon>
        <taxon>Dikarya</taxon>
        <taxon>Ascomycota</taxon>
        <taxon>Pezizomycotina</taxon>
        <taxon>Orbiliomycetes</taxon>
        <taxon>Orbiliales</taxon>
        <taxon>Orbiliaceae</taxon>
        <taxon>Orbilia</taxon>
    </lineage>
</organism>
<dbReference type="PRINTS" id="PR00411">
    <property type="entry name" value="PNDRDTASEI"/>
</dbReference>
<dbReference type="Gene3D" id="3.50.50.60">
    <property type="entry name" value="FAD/NAD(P)-binding domain"/>
    <property type="match status" value="2"/>
</dbReference>
<comment type="cofactor">
    <cofactor evidence="1">
        <name>FAD</name>
        <dbReference type="ChEBI" id="CHEBI:57692"/>
    </cofactor>
</comment>
<dbReference type="FunFam" id="3.50.50.60:FF:000228">
    <property type="entry name" value="FAD-containing monooxygenase EthA"/>
    <property type="match status" value="1"/>
</dbReference>
<keyword evidence="8" id="KW-1185">Reference proteome</keyword>
<evidence type="ECO:0000256" key="5">
    <source>
        <dbReference type="ARBA" id="ARBA00023002"/>
    </source>
</evidence>
<dbReference type="InterPro" id="IPR051820">
    <property type="entry name" value="FAD-binding_MO"/>
</dbReference>
<evidence type="ECO:0000256" key="1">
    <source>
        <dbReference type="ARBA" id="ARBA00001974"/>
    </source>
</evidence>